<comment type="function">
    <text evidence="8">Catalyzes the radical-mediated insertion of two sulfur atoms into the C-6 and C-8 positions of the octanoyl moiety bound to the lipoyl domains of lipoate-dependent enzymes, thereby converting the octanoylated domains into lipoylated derivatives.</text>
</comment>
<sequence length="286" mass="32245">MSTQKIHYSKPEWLRKKITLSSLREVEAIIAKGKLHTVCQEAMCPNIGECFSRKQATFLILGNQCTRRCTFCNVSKETPLSPDPDEPAHVTESVAAMGLRHVVITSPTRDDLPDGGAAHFAKVVQAIKAYDRTIVVELLIPDMQEDEDALRIIARSGAEIVGHNLETVPRLYHIRKGAKYERSLRVLKKLAELNPQVKTKSGIMLGLGEKEEEVTALMQDLLDHECRLLSIGQYLSPSQEHTEVVEFVPPERFDHFYDVGMAMGFHFIKSSPYTRSSYMADEYLKS</sequence>
<keyword evidence="6 8" id="KW-0411">Iron-sulfur</keyword>
<dbReference type="RefSeq" id="WP_067330957.1">
    <property type="nucleotide sequence ID" value="NZ_LNKT01000023.1"/>
</dbReference>
<feature type="binding site" evidence="8">
    <location>
        <position position="65"/>
    </location>
    <ligand>
        <name>[4Fe-4S] cluster</name>
        <dbReference type="ChEBI" id="CHEBI:49883"/>
        <label>2</label>
        <note>4Fe-4S-S-AdoMet</note>
    </ligand>
</feature>
<evidence type="ECO:0000313" key="10">
    <source>
        <dbReference type="EMBL" id="KYJ86602.1"/>
    </source>
</evidence>
<feature type="binding site" evidence="8">
    <location>
        <position position="277"/>
    </location>
    <ligand>
        <name>[4Fe-4S] cluster</name>
        <dbReference type="ChEBI" id="CHEBI:49883"/>
        <label>1</label>
    </ligand>
</feature>
<evidence type="ECO:0000256" key="5">
    <source>
        <dbReference type="ARBA" id="ARBA00023004"/>
    </source>
</evidence>
<dbReference type="PANTHER" id="PTHR10949:SF0">
    <property type="entry name" value="LIPOYL SYNTHASE, MITOCHONDRIAL"/>
    <property type="match status" value="1"/>
</dbReference>
<dbReference type="SFLD" id="SFLDS00029">
    <property type="entry name" value="Radical_SAM"/>
    <property type="match status" value="1"/>
</dbReference>
<dbReference type="CDD" id="cd01335">
    <property type="entry name" value="Radical_SAM"/>
    <property type="match status" value="1"/>
</dbReference>
<gene>
    <name evidence="8" type="primary">lipA</name>
    <name evidence="10" type="ORF">AS592_07315</name>
</gene>
<name>A0A151CGC9_9BACT</name>
<feature type="binding site" evidence="8">
    <location>
        <position position="39"/>
    </location>
    <ligand>
        <name>[4Fe-4S] cluster</name>
        <dbReference type="ChEBI" id="CHEBI:49883"/>
        <label>1</label>
    </ligand>
</feature>
<keyword evidence="4 8" id="KW-0479">Metal-binding</keyword>
<comment type="subcellular location">
    <subcellularLocation>
        <location evidence="8">Cytoplasm</location>
    </subcellularLocation>
</comment>
<dbReference type="EMBL" id="LNKT01000023">
    <property type="protein sequence ID" value="KYJ86602.1"/>
    <property type="molecule type" value="Genomic_DNA"/>
</dbReference>
<comment type="pathway">
    <text evidence="8">Protein modification; protein lipoylation via endogenous pathway; protein N(6)-(lipoyl)lysine from octanoyl-[acyl-carrier-protein]: step 2/2.</text>
</comment>
<feature type="binding site" evidence="8">
    <location>
        <position position="44"/>
    </location>
    <ligand>
        <name>[4Fe-4S] cluster</name>
        <dbReference type="ChEBI" id="CHEBI:49883"/>
        <label>1</label>
    </ligand>
</feature>
<feature type="binding site" evidence="8">
    <location>
        <position position="50"/>
    </location>
    <ligand>
        <name>[4Fe-4S] cluster</name>
        <dbReference type="ChEBI" id="CHEBI:49883"/>
        <label>1</label>
    </ligand>
</feature>
<evidence type="ECO:0000256" key="2">
    <source>
        <dbReference type="ARBA" id="ARBA00022679"/>
    </source>
</evidence>
<dbReference type="PIRSF" id="PIRSF005963">
    <property type="entry name" value="Lipoyl_synth"/>
    <property type="match status" value="1"/>
</dbReference>
<protein>
    <recommendedName>
        <fullName evidence="8">Lipoyl synthase</fullName>
        <ecNumber evidence="8">2.8.1.8</ecNumber>
    </recommendedName>
    <alternativeName>
        <fullName evidence="8">Lip-syn</fullName>
        <shortName evidence="8">LS</shortName>
    </alternativeName>
    <alternativeName>
        <fullName evidence="8">Lipoate synthase</fullName>
    </alternativeName>
    <alternativeName>
        <fullName evidence="8">Lipoic acid synthase</fullName>
    </alternativeName>
    <alternativeName>
        <fullName evidence="8">Sulfur insertion protein LipA</fullName>
    </alternativeName>
</protein>
<dbReference type="InterPro" id="IPR006638">
    <property type="entry name" value="Elp3/MiaA/NifB-like_rSAM"/>
</dbReference>
<feature type="domain" description="Radical SAM core" evidence="9">
    <location>
        <begin position="51"/>
        <end position="266"/>
    </location>
</feature>
<dbReference type="AlphaFoldDB" id="A0A151CGC9"/>
<keyword evidence="1 8" id="KW-0004">4Fe-4S</keyword>
<dbReference type="STRING" id="1630136.AS592_07315"/>
<organism evidence="10 11">
    <name type="scientific">Sulfurovum riftiae</name>
    <dbReference type="NCBI Taxonomy" id="1630136"/>
    <lineage>
        <taxon>Bacteria</taxon>
        <taxon>Pseudomonadati</taxon>
        <taxon>Campylobacterota</taxon>
        <taxon>Epsilonproteobacteria</taxon>
        <taxon>Campylobacterales</taxon>
        <taxon>Sulfurovaceae</taxon>
        <taxon>Sulfurovum</taxon>
    </lineage>
</organism>
<dbReference type="HAMAP" id="MF_00206">
    <property type="entry name" value="Lipoyl_synth"/>
    <property type="match status" value="1"/>
</dbReference>
<feature type="binding site" evidence="8">
    <location>
        <position position="69"/>
    </location>
    <ligand>
        <name>[4Fe-4S] cluster</name>
        <dbReference type="ChEBI" id="CHEBI:49883"/>
        <label>2</label>
        <note>4Fe-4S-S-AdoMet</note>
    </ligand>
</feature>
<dbReference type="NCBIfam" id="NF004019">
    <property type="entry name" value="PRK05481.1"/>
    <property type="match status" value="1"/>
</dbReference>
<reference evidence="10 11" key="1">
    <citation type="submission" date="2015-11" db="EMBL/GenBank/DDBJ databases">
        <title>Draft genome of Sulfurovum riftiae 1812E, a member of the Epsilonproteobacteria isolated from the tube of the deep-sea hydrothermal vent tubewom Riftia pachyptila.</title>
        <authorList>
            <person name="Vetriani C."/>
            <person name="Giovannelli D."/>
        </authorList>
    </citation>
    <scope>NUCLEOTIDE SEQUENCE [LARGE SCALE GENOMIC DNA]</scope>
    <source>
        <strain evidence="10 11">1812E</strain>
    </source>
</reference>
<dbReference type="Proteomes" id="UP000075359">
    <property type="component" value="Unassembled WGS sequence"/>
</dbReference>
<comment type="caution">
    <text evidence="10">The sequence shown here is derived from an EMBL/GenBank/DDBJ whole genome shotgun (WGS) entry which is preliminary data.</text>
</comment>
<evidence type="ECO:0000256" key="1">
    <source>
        <dbReference type="ARBA" id="ARBA00022485"/>
    </source>
</evidence>
<dbReference type="InterPro" id="IPR058240">
    <property type="entry name" value="rSAM_sf"/>
</dbReference>
<dbReference type="GO" id="GO:0005737">
    <property type="term" value="C:cytoplasm"/>
    <property type="evidence" value="ECO:0007669"/>
    <property type="project" value="UniProtKB-SubCell"/>
</dbReference>
<dbReference type="NCBIfam" id="NF009544">
    <property type="entry name" value="PRK12928.1"/>
    <property type="match status" value="1"/>
</dbReference>
<dbReference type="PROSITE" id="PS51918">
    <property type="entry name" value="RADICAL_SAM"/>
    <property type="match status" value="1"/>
</dbReference>
<dbReference type="NCBIfam" id="TIGR00510">
    <property type="entry name" value="lipA"/>
    <property type="match status" value="1"/>
</dbReference>
<keyword evidence="5 8" id="KW-0408">Iron</keyword>
<proteinExistence type="inferred from homology"/>
<dbReference type="InterPro" id="IPR013785">
    <property type="entry name" value="Aldolase_TIM"/>
</dbReference>
<dbReference type="SMART" id="SM00729">
    <property type="entry name" value="Elp3"/>
    <property type="match status" value="1"/>
</dbReference>
<dbReference type="Gene3D" id="3.20.20.70">
    <property type="entry name" value="Aldolase class I"/>
    <property type="match status" value="1"/>
</dbReference>
<evidence type="ECO:0000259" key="9">
    <source>
        <dbReference type="PROSITE" id="PS51918"/>
    </source>
</evidence>
<dbReference type="GO" id="GO:0016992">
    <property type="term" value="F:lipoate synthase activity"/>
    <property type="evidence" value="ECO:0007669"/>
    <property type="project" value="UniProtKB-UniRule"/>
</dbReference>
<dbReference type="OrthoDB" id="9787898at2"/>
<dbReference type="EC" id="2.8.1.8" evidence="8"/>
<comment type="cofactor">
    <cofactor evidence="8">
        <name>[4Fe-4S] cluster</name>
        <dbReference type="ChEBI" id="CHEBI:49883"/>
    </cofactor>
    <text evidence="8">Binds 2 [4Fe-4S] clusters per subunit. One cluster is coordinated with 3 cysteines and an exchangeable S-adenosyl-L-methionine.</text>
</comment>
<evidence type="ECO:0000256" key="3">
    <source>
        <dbReference type="ARBA" id="ARBA00022691"/>
    </source>
</evidence>
<evidence type="ECO:0000256" key="8">
    <source>
        <dbReference type="HAMAP-Rule" id="MF_00206"/>
    </source>
</evidence>
<keyword evidence="3 8" id="KW-0949">S-adenosyl-L-methionine</keyword>
<accession>A0A151CGC9</accession>
<feature type="binding site" evidence="8">
    <location>
        <position position="72"/>
    </location>
    <ligand>
        <name>[4Fe-4S] cluster</name>
        <dbReference type="ChEBI" id="CHEBI:49883"/>
        <label>2</label>
        <note>4Fe-4S-S-AdoMet</note>
    </ligand>
</feature>
<dbReference type="SFLD" id="SFLDF00271">
    <property type="entry name" value="lipoyl_synthase"/>
    <property type="match status" value="1"/>
</dbReference>
<comment type="catalytic activity">
    <reaction evidence="7 8">
        <text>[[Fe-S] cluster scaffold protein carrying a second [4Fe-4S](2+) cluster] + N(6)-octanoyl-L-lysyl-[protein] + 2 oxidized [2Fe-2S]-[ferredoxin] + 2 S-adenosyl-L-methionine + 4 H(+) = [[Fe-S] cluster scaffold protein] + N(6)-[(R)-dihydrolipoyl]-L-lysyl-[protein] + 4 Fe(3+) + 2 hydrogen sulfide + 2 5'-deoxyadenosine + 2 L-methionine + 2 reduced [2Fe-2S]-[ferredoxin]</text>
        <dbReference type="Rhea" id="RHEA:16585"/>
        <dbReference type="Rhea" id="RHEA-COMP:9928"/>
        <dbReference type="Rhea" id="RHEA-COMP:10000"/>
        <dbReference type="Rhea" id="RHEA-COMP:10001"/>
        <dbReference type="Rhea" id="RHEA-COMP:10475"/>
        <dbReference type="Rhea" id="RHEA-COMP:14568"/>
        <dbReference type="Rhea" id="RHEA-COMP:14569"/>
        <dbReference type="ChEBI" id="CHEBI:15378"/>
        <dbReference type="ChEBI" id="CHEBI:17319"/>
        <dbReference type="ChEBI" id="CHEBI:29034"/>
        <dbReference type="ChEBI" id="CHEBI:29919"/>
        <dbReference type="ChEBI" id="CHEBI:33722"/>
        <dbReference type="ChEBI" id="CHEBI:33737"/>
        <dbReference type="ChEBI" id="CHEBI:33738"/>
        <dbReference type="ChEBI" id="CHEBI:57844"/>
        <dbReference type="ChEBI" id="CHEBI:59789"/>
        <dbReference type="ChEBI" id="CHEBI:78809"/>
        <dbReference type="ChEBI" id="CHEBI:83100"/>
        <dbReference type="EC" id="2.8.1.8"/>
    </reaction>
</comment>
<dbReference type="GO" id="GO:0046872">
    <property type="term" value="F:metal ion binding"/>
    <property type="evidence" value="ECO:0007669"/>
    <property type="project" value="UniProtKB-KW"/>
</dbReference>
<evidence type="ECO:0000256" key="4">
    <source>
        <dbReference type="ARBA" id="ARBA00022723"/>
    </source>
</evidence>
<dbReference type="GO" id="GO:0009249">
    <property type="term" value="P:protein lipoylation"/>
    <property type="evidence" value="ECO:0007669"/>
    <property type="project" value="UniProtKB-UniRule"/>
</dbReference>
<evidence type="ECO:0000313" key="11">
    <source>
        <dbReference type="Proteomes" id="UP000075359"/>
    </source>
</evidence>
<dbReference type="PANTHER" id="PTHR10949">
    <property type="entry name" value="LIPOYL SYNTHASE"/>
    <property type="match status" value="1"/>
</dbReference>
<keyword evidence="2 8" id="KW-0808">Transferase</keyword>
<dbReference type="GO" id="GO:0051539">
    <property type="term" value="F:4 iron, 4 sulfur cluster binding"/>
    <property type="evidence" value="ECO:0007669"/>
    <property type="project" value="UniProtKB-UniRule"/>
</dbReference>
<comment type="similarity">
    <text evidence="8">Belongs to the radical SAM superfamily. Lipoyl synthase family.</text>
</comment>
<evidence type="ECO:0000256" key="7">
    <source>
        <dbReference type="ARBA" id="ARBA00047326"/>
    </source>
</evidence>
<keyword evidence="11" id="KW-1185">Reference proteome</keyword>
<keyword evidence="8" id="KW-0963">Cytoplasm</keyword>
<dbReference type="Pfam" id="PF04055">
    <property type="entry name" value="Radical_SAM"/>
    <property type="match status" value="1"/>
</dbReference>
<dbReference type="InterPro" id="IPR003698">
    <property type="entry name" value="Lipoyl_synth"/>
</dbReference>
<dbReference type="UniPathway" id="UPA00538">
    <property type="reaction ID" value="UER00593"/>
</dbReference>
<dbReference type="SFLD" id="SFLDG01058">
    <property type="entry name" value="lipoyl_synthase_like"/>
    <property type="match status" value="1"/>
</dbReference>
<dbReference type="InterPro" id="IPR007197">
    <property type="entry name" value="rSAM"/>
</dbReference>
<dbReference type="SUPFAM" id="SSF102114">
    <property type="entry name" value="Radical SAM enzymes"/>
    <property type="match status" value="1"/>
</dbReference>
<evidence type="ECO:0000256" key="6">
    <source>
        <dbReference type="ARBA" id="ARBA00023014"/>
    </source>
</evidence>